<accession>A0A0F9FGG1</accession>
<comment type="caution">
    <text evidence="2">The sequence shown here is derived from an EMBL/GenBank/DDBJ whole genome shotgun (WGS) entry which is preliminary data.</text>
</comment>
<reference evidence="2" key="1">
    <citation type="journal article" date="2015" name="Nature">
        <title>Complex archaea that bridge the gap between prokaryotes and eukaryotes.</title>
        <authorList>
            <person name="Spang A."/>
            <person name="Saw J.H."/>
            <person name="Jorgensen S.L."/>
            <person name="Zaremba-Niedzwiedzka K."/>
            <person name="Martijn J."/>
            <person name="Lind A.E."/>
            <person name="van Eijk R."/>
            <person name="Schleper C."/>
            <person name="Guy L."/>
            <person name="Ettema T.J."/>
        </authorList>
    </citation>
    <scope>NUCLEOTIDE SEQUENCE</scope>
</reference>
<name>A0A0F9FGG1_9ZZZZ</name>
<evidence type="ECO:0000256" key="1">
    <source>
        <dbReference type="SAM" id="MobiDB-lite"/>
    </source>
</evidence>
<organism evidence="2">
    <name type="scientific">marine sediment metagenome</name>
    <dbReference type="NCBI Taxonomy" id="412755"/>
    <lineage>
        <taxon>unclassified sequences</taxon>
        <taxon>metagenomes</taxon>
        <taxon>ecological metagenomes</taxon>
    </lineage>
</organism>
<proteinExistence type="predicted"/>
<sequence>MENSMNQVENPYNSINKKDIEATNNKHRNRMDQIRQARADHF</sequence>
<feature type="compositionally biased region" description="Basic and acidic residues" evidence="1">
    <location>
        <begin position="30"/>
        <end position="42"/>
    </location>
</feature>
<feature type="region of interest" description="Disordered" evidence="1">
    <location>
        <begin position="1"/>
        <end position="42"/>
    </location>
</feature>
<feature type="compositionally biased region" description="Polar residues" evidence="1">
    <location>
        <begin position="1"/>
        <end position="15"/>
    </location>
</feature>
<evidence type="ECO:0000313" key="2">
    <source>
        <dbReference type="EMBL" id="KKL56315.1"/>
    </source>
</evidence>
<gene>
    <name evidence="2" type="ORF">LCGC14_2246650</name>
</gene>
<dbReference type="EMBL" id="LAZR01030537">
    <property type="protein sequence ID" value="KKL56315.1"/>
    <property type="molecule type" value="Genomic_DNA"/>
</dbReference>
<dbReference type="AlphaFoldDB" id="A0A0F9FGG1"/>
<feature type="non-terminal residue" evidence="2">
    <location>
        <position position="42"/>
    </location>
</feature>
<protein>
    <submittedName>
        <fullName evidence="2">Uncharacterized protein</fullName>
    </submittedName>
</protein>